<dbReference type="AlphaFoldDB" id="A0A1V4EVW0"/>
<name>A0A1V4EVW0_9BACL</name>
<keyword evidence="2" id="KW-1185">Reference proteome</keyword>
<proteinExistence type="predicted"/>
<accession>A0A1V4EVW0</accession>
<sequence>MFHLAFEYDGCQTVTVYIIDFSRNLQFYRSHNEDGSMGFSDAYFVLYSNEADLRQRKESDPTRERREFEKHLNLIEPQKRLFTALNDVVPGYANLIEAKTVDDNVKSIIQFNKSLPKVERHSVELFDFMVMWMKQNAP</sequence>
<organism evidence="1 2">
    <name type="scientific">Ferroacidibacillus organovorans</name>
    <dbReference type="NCBI Taxonomy" id="1765683"/>
    <lineage>
        <taxon>Bacteria</taxon>
        <taxon>Bacillati</taxon>
        <taxon>Bacillota</taxon>
        <taxon>Bacilli</taxon>
        <taxon>Bacillales</taxon>
        <taxon>Alicyclobacillaceae</taxon>
        <taxon>Ferroacidibacillus</taxon>
    </lineage>
</organism>
<dbReference type="EMBL" id="MWPS01000008">
    <property type="protein sequence ID" value="OPG17066.1"/>
    <property type="molecule type" value="Genomic_DNA"/>
</dbReference>
<protein>
    <submittedName>
        <fullName evidence="1">Uncharacterized protein</fullName>
    </submittedName>
</protein>
<evidence type="ECO:0000313" key="2">
    <source>
        <dbReference type="Proteomes" id="UP000190229"/>
    </source>
</evidence>
<dbReference type="RefSeq" id="WP_067565411.1">
    <property type="nucleotide sequence ID" value="NZ_LSUQ01000034.1"/>
</dbReference>
<gene>
    <name evidence="1" type="ORF">B2M26_03445</name>
</gene>
<comment type="caution">
    <text evidence="1">The sequence shown here is derived from an EMBL/GenBank/DDBJ whole genome shotgun (WGS) entry which is preliminary data.</text>
</comment>
<evidence type="ECO:0000313" key="1">
    <source>
        <dbReference type="EMBL" id="OPG17066.1"/>
    </source>
</evidence>
<dbReference type="Proteomes" id="UP000190229">
    <property type="component" value="Unassembled WGS sequence"/>
</dbReference>
<dbReference type="OrthoDB" id="8281890at2"/>
<reference evidence="1 2" key="1">
    <citation type="submission" date="2017-02" db="EMBL/GenBank/DDBJ databases">
        <title>Draft genome of Acidibacillus ferrooxidans Huett2.</title>
        <authorList>
            <person name="Schopf S."/>
        </authorList>
    </citation>
    <scope>NUCLEOTIDE SEQUENCE [LARGE SCALE GENOMIC DNA]</scope>
    <source>
        <strain evidence="1 2">Huett2</strain>
    </source>
</reference>